<dbReference type="AlphaFoldDB" id="A0A6J4IP04"/>
<dbReference type="PANTHER" id="PTHR43000">
    <property type="entry name" value="DTDP-D-GLUCOSE 4,6-DEHYDRATASE-RELATED"/>
    <property type="match status" value="1"/>
</dbReference>
<evidence type="ECO:0000259" key="2">
    <source>
        <dbReference type="Pfam" id="PF01370"/>
    </source>
</evidence>
<sequence>MRALVTGAAGFIGSHLCERLLRDGWDVRGADCFTPHYGRAVKEANVATLRASSRFELAEVDLRLADSAALVAGCDTVFHLAAQPGVRTSWSDGFALHDDANVRVTQRLLEAVAQHPVQRFVYTSSASVYGNDGTEPSRETDLPRPLSPYGVTKLAAEHLCAAYAASFGVPSIALRLFSVYGPRQRPDMALHRMIGAARDRAPFEVFGSGEQVRDLTFVADAVDAVARAGTRPVDGYAVLNVAGGQPTTVVELARLVGRLTGVELALVHLEAHPGDAARTCADLSLARSLLGWSPSTGLEEGVAAQIDS</sequence>
<proteinExistence type="inferred from homology"/>
<evidence type="ECO:0000313" key="3">
    <source>
        <dbReference type="EMBL" id="CAA9257665.1"/>
    </source>
</evidence>
<protein>
    <submittedName>
        <fullName evidence="3">UDP-glucuronate decarboxylase</fullName>
        <ecNumber evidence="3">4.1.1.35</ecNumber>
    </submittedName>
</protein>
<keyword evidence="3" id="KW-0456">Lyase</keyword>
<dbReference type="SUPFAM" id="SSF51735">
    <property type="entry name" value="NAD(P)-binding Rossmann-fold domains"/>
    <property type="match status" value="1"/>
</dbReference>
<reference evidence="3" key="1">
    <citation type="submission" date="2020-02" db="EMBL/GenBank/DDBJ databases">
        <authorList>
            <person name="Meier V. D."/>
        </authorList>
    </citation>
    <scope>NUCLEOTIDE SEQUENCE</scope>
    <source>
        <strain evidence="3">AVDCRST_MAG50</strain>
    </source>
</reference>
<dbReference type="InterPro" id="IPR001509">
    <property type="entry name" value="Epimerase_deHydtase"/>
</dbReference>
<dbReference type="Pfam" id="PF01370">
    <property type="entry name" value="Epimerase"/>
    <property type="match status" value="1"/>
</dbReference>
<gene>
    <name evidence="3" type="ORF">AVDCRST_MAG50-2697</name>
</gene>
<dbReference type="Gene3D" id="3.40.50.720">
    <property type="entry name" value="NAD(P)-binding Rossmann-like Domain"/>
    <property type="match status" value="1"/>
</dbReference>
<dbReference type="EMBL" id="CADCTF010000122">
    <property type="protein sequence ID" value="CAA9257665.1"/>
    <property type="molecule type" value="Genomic_DNA"/>
</dbReference>
<accession>A0A6J4IP04</accession>
<dbReference type="PRINTS" id="PR01713">
    <property type="entry name" value="NUCEPIMERASE"/>
</dbReference>
<name>A0A6J4IP04_9ACTN</name>
<dbReference type="GO" id="GO:0048040">
    <property type="term" value="F:UDP-glucuronate decarboxylase activity"/>
    <property type="evidence" value="ECO:0007669"/>
    <property type="project" value="UniProtKB-EC"/>
</dbReference>
<feature type="domain" description="NAD-dependent epimerase/dehydratase" evidence="2">
    <location>
        <begin position="3"/>
        <end position="241"/>
    </location>
</feature>
<comment type="similarity">
    <text evidence="1">Belongs to the NAD(P)-dependent epimerase/dehydratase family.</text>
</comment>
<dbReference type="PROSITE" id="PS00061">
    <property type="entry name" value="ADH_SHORT"/>
    <property type="match status" value="1"/>
</dbReference>
<evidence type="ECO:0000256" key="1">
    <source>
        <dbReference type="ARBA" id="ARBA00007637"/>
    </source>
</evidence>
<dbReference type="InterPro" id="IPR020904">
    <property type="entry name" value="Sc_DH/Rdtase_CS"/>
</dbReference>
<dbReference type="EC" id="4.1.1.35" evidence="3"/>
<dbReference type="InterPro" id="IPR036291">
    <property type="entry name" value="NAD(P)-bd_dom_sf"/>
</dbReference>
<organism evidence="3">
    <name type="scientific">uncultured Acidimicrobiales bacterium</name>
    <dbReference type="NCBI Taxonomy" id="310071"/>
    <lineage>
        <taxon>Bacteria</taxon>
        <taxon>Bacillati</taxon>
        <taxon>Actinomycetota</taxon>
        <taxon>Acidimicrobiia</taxon>
        <taxon>Acidimicrobiales</taxon>
        <taxon>environmental samples</taxon>
    </lineage>
</organism>